<organism evidence="1 2">
    <name type="scientific">Brachionus plicatilis</name>
    <name type="common">Marine rotifer</name>
    <name type="synonym">Brachionus muelleri</name>
    <dbReference type="NCBI Taxonomy" id="10195"/>
    <lineage>
        <taxon>Eukaryota</taxon>
        <taxon>Metazoa</taxon>
        <taxon>Spiralia</taxon>
        <taxon>Gnathifera</taxon>
        <taxon>Rotifera</taxon>
        <taxon>Eurotatoria</taxon>
        <taxon>Monogononta</taxon>
        <taxon>Pseudotrocha</taxon>
        <taxon>Ploima</taxon>
        <taxon>Brachionidae</taxon>
        <taxon>Brachionus</taxon>
    </lineage>
</organism>
<reference evidence="1 2" key="1">
    <citation type="journal article" date="2018" name="Sci. Rep.">
        <title>Genomic signatures of local adaptation to the degree of environmental predictability in rotifers.</title>
        <authorList>
            <person name="Franch-Gras L."/>
            <person name="Hahn C."/>
            <person name="Garcia-Roger E.M."/>
            <person name="Carmona M.J."/>
            <person name="Serra M."/>
            <person name="Gomez A."/>
        </authorList>
    </citation>
    <scope>NUCLEOTIDE SEQUENCE [LARGE SCALE GENOMIC DNA]</scope>
    <source>
        <strain evidence="1">HYR1</strain>
    </source>
</reference>
<keyword evidence="2" id="KW-1185">Reference proteome</keyword>
<name>A0A3M7RSF0_BRAPC</name>
<accession>A0A3M7RSF0</accession>
<evidence type="ECO:0000313" key="2">
    <source>
        <dbReference type="Proteomes" id="UP000276133"/>
    </source>
</evidence>
<sequence length="177" mass="21539">MIYVLNQLILVISFDEKFIIYEEAVMKKDNRMDFLRKQVDETVYLSNKNVLDLIIMFDIFKLNFILDLKNLFDDTIRNNLDSFEFLLERGEIELFDAFIIKSESYIHNQYLEDSKEDEVNETRNFIFRELKSNEFFIEKEWFDLIFYLLKDEFLQLFIFYEPKKSSMFNEVIASANL</sequence>
<evidence type="ECO:0000313" key="1">
    <source>
        <dbReference type="EMBL" id="RNA26484.1"/>
    </source>
</evidence>
<comment type="caution">
    <text evidence="1">The sequence shown here is derived from an EMBL/GenBank/DDBJ whole genome shotgun (WGS) entry which is preliminary data.</text>
</comment>
<gene>
    <name evidence="1" type="ORF">BpHYR1_052940</name>
</gene>
<protein>
    <submittedName>
        <fullName evidence="1">Uncharacterized protein</fullName>
    </submittedName>
</protein>
<dbReference type="EMBL" id="REGN01002736">
    <property type="protein sequence ID" value="RNA26484.1"/>
    <property type="molecule type" value="Genomic_DNA"/>
</dbReference>
<dbReference type="AlphaFoldDB" id="A0A3M7RSF0"/>
<proteinExistence type="predicted"/>
<dbReference type="Proteomes" id="UP000276133">
    <property type="component" value="Unassembled WGS sequence"/>
</dbReference>